<dbReference type="EMBL" id="FOMS01000006">
    <property type="protein sequence ID" value="SFE07345.1"/>
    <property type="molecule type" value="Genomic_DNA"/>
</dbReference>
<name>A0A1I1XIZ8_9RHOB</name>
<gene>
    <name evidence="2" type="ORF">SAMN04515678_10614</name>
</gene>
<evidence type="ECO:0000259" key="1">
    <source>
        <dbReference type="Pfam" id="PF06568"/>
    </source>
</evidence>
<sequence>MSSAPHLAQTAFLSRQSRLPAPASVALSVAVVLAKWSERRRTRRALADLDDHLLSDIGLDRWTAQAEARRKFWQD</sequence>
<dbReference type="AlphaFoldDB" id="A0A1I1XIZ8"/>
<keyword evidence="3" id="KW-1185">Reference proteome</keyword>
<evidence type="ECO:0000313" key="2">
    <source>
        <dbReference type="EMBL" id="SFE07345.1"/>
    </source>
</evidence>
<protein>
    <submittedName>
        <fullName evidence="2">Uncharacterized conserved protein YjiS, DUF1127 family</fullName>
    </submittedName>
</protein>
<dbReference type="Pfam" id="PF06568">
    <property type="entry name" value="YjiS-like"/>
    <property type="match status" value="1"/>
</dbReference>
<dbReference type="Proteomes" id="UP000325289">
    <property type="component" value="Unassembled WGS sequence"/>
</dbReference>
<evidence type="ECO:0000313" key="3">
    <source>
        <dbReference type="Proteomes" id="UP000325289"/>
    </source>
</evidence>
<reference evidence="2 3" key="1">
    <citation type="submission" date="2016-10" db="EMBL/GenBank/DDBJ databases">
        <authorList>
            <person name="Varghese N."/>
            <person name="Submissions S."/>
        </authorList>
    </citation>
    <scope>NUCLEOTIDE SEQUENCE [LARGE SCALE GENOMIC DNA]</scope>
    <source>
        <strain evidence="3">YIM D21,KCTC 23444,ACCC 10710</strain>
    </source>
</reference>
<dbReference type="InterPro" id="IPR009506">
    <property type="entry name" value="YjiS-like"/>
</dbReference>
<dbReference type="RefSeq" id="WP_149755861.1">
    <property type="nucleotide sequence ID" value="NZ_FOMS01000006.1"/>
</dbReference>
<feature type="domain" description="YjiS-like" evidence="1">
    <location>
        <begin position="33"/>
        <end position="61"/>
    </location>
</feature>
<proteinExistence type="predicted"/>
<accession>A0A1I1XIZ8</accession>
<organism evidence="2 3">
    <name type="scientific">Roseivivax sediminis</name>
    <dbReference type="NCBI Taxonomy" id="936889"/>
    <lineage>
        <taxon>Bacteria</taxon>
        <taxon>Pseudomonadati</taxon>
        <taxon>Pseudomonadota</taxon>
        <taxon>Alphaproteobacteria</taxon>
        <taxon>Rhodobacterales</taxon>
        <taxon>Roseobacteraceae</taxon>
        <taxon>Roseivivax</taxon>
    </lineage>
</organism>